<evidence type="ECO:0000313" key="3">
    <source>
        <dbReference type="Proteomes" id="UP000007820"/>
    </source>
</evidence>
<name>F9D3D4_PREDD</name>
<evidence type="ECO:0000313" key="2">
    <source>
        <dbReference type="EMBL" id="EGQ14685.1"/>
    </source>
</evidence>
<dbReference type="Proteomes" id="UP000007820">
    <property type="component" value="Unassembled WGS sequence"/>
</dbReference>
<evidence type="ECO:0000256" key="1">
    <source>
        <dbReference type="SAM" id="MobiDB-lite"/>
    </source>
</evidence>
<organism evidence="2 3">
    <name type="scientific">Prevotella dentalis (strain ATCC 49559 / DSM 3688 / JCM 13448 / NCTC 12043 / ES 2772)</name>
    <name type="common">Mitsuokella dentalis</name>
    <dbReference type="NCBI Taxonomy" id="908937"/>
    <lineage>
        <taxon>Bacteria</taxon>
        <taxon>Pseudomonadati</taxon>
        <taxon>Bacteroidota</taxon>
        <taxon>Bacteroidia</taxon>
        <taxon>Bacteroidales</taxon>
        <taxon>Prevotellaceae</taxon>
        <taxon>Prevotella</taxon>
    </lineage>
</organism>
<proteinExistence type="predicted"/>
<sequence length="72" mass="8438">MPEDTAARVSDNRKKQKIEPKRKIEETKRKGMGRKESTAKRHRPHFLQTMDENKEKSGGNAPAMRYFCYLCP</sequence>
<dbReference type="EMBL" id="AFPW01000019">
    <property type="protein sequence ID" value="EGQ14685.1"/>
    <property type="molecule type" value="Genomic_DNA"/>
</dbReference>
<reference evidence="2 3" key="1">
    <citation type="submission" date="2011-04" db="EMBL/GenBank/DDBJ databases">
        <authorList>
            <person name="Muzny D."/>
            <person name="Qin X."/>
            <person name="Deng J."/>
            <person name="Jiang H."/>
            <person name="Liu Y."/>
            <person name="Qu J."/>
            <person name="Song X.-Z."/>
            <person name="Zhang L."/>
            <person name="Thornton R."/>
            <person name="Coyle M."/>
            <person name="Francisco L."/>
            <person name="Jackson L."/>
            <person name="Javaid M."/>
            <person name="Korchina V."/>
            <person name="Kovar C."/>
            <person name="Mata R."/>
            <person name="Mathew T."/>
            <person name="Ngo R."/>
            <person name="Nguyen L."/>
            <person name="Nguyen N."/>
            <person name="Okwuonu G."/>
            <person name="Ongeri F."/>
            <person name="Pham C."/>
            <person name="Simmons D."/>
            <person name="Wilczek-Boney K."/>
            <person name="Hale W."/>
            <person name="Jakkamsetti A."/>
            <person name="Pham P."/>
            <person name="Ruth R."/>
            <person name="San Lucas F."/>
            <person name="Warren J."/>
            <person name="Zhang J."/>
            <person name="Zhao Z."/>
            <person name="Zhou C."/>
            <person name="Zhu D."/>
            <person name="Lee S."/>
            <person name="Bess C."/>
            <person name="Blankenburg K."/>
            <person name="Forbes L."/>
            <person name="Fu Q."/>
            <person name="Gubbala S."/>
            <person name="Hirani K."/>
            <person name="Jayaseelan J.C."/>
            <person name="Lara F."/>
            <person name="Munidasa M."/>
            <person name="Palculict T."/>
            <person name="Patil S."/>
            <person name="Pu L.-L."/>
            <person name="Saada N."/>
            <person name="Tang L."/>
            <person name="Weissenberger G."/>
            <person name="Zhu Y."/>
            <person name="Hemphill L."/>
            <person name="Shang Y."/>
            <person name="Youmans B."/>
            <person name="Ayvaz T."/>
            <person name="Ross M."/>
            <person name="Santibanez J."/>
            <person name="Aqrawi P."/>
            <person name="Gross S."/>
            <person name="Joshi V."/>
            <person name="Fowler G."/>
            <person name="Nazareth L."/>
            <person name="Reid J."/>
            <person name="Worley K."/>
            <person name="Petrosino J."/>
            <person name="Highlander S."/>
            <person name="Gibbs R."/>
        </authorList>
    </citation>
    <scope>NUCLEOTIDE SEQUENCE [LARGE SCALE GENOMIC DNA]</scope>
    <source>
        <strain evidence="2 3">DSM 3688</strain>
    </source>
</reference>
<comment type="caution">
    <text evidence="2">The sequence shown here is derived from an EMBL/GenBank/DDBJ whole genome shotgun (WGS) entry which is preliminary data.</text>
</comment>
<dbReference type="AlphaFoldDB" id="F9D3D4"/>
<feature type="compositionally biased region" description="Basic and acidic residues" evidence="1">
    <location>
        <begin position="10"/>
        <end position="39"/>
    </location>
</feature>
<gene>
    <name evidence="2" type="ORF">HMPREF9136_1362</name>
</gene>
<accession>F9D3D4</accession>
<feature type="region of interest" description="Disordered" evidence="1">
    <location>
        <begin position="1"/>
        <end position="61"/>
    </location>
</feature>
<protein>
    <submittedName>
        <fullName evidence="2">ComG operon protein 2-like protein</fullName>
    </submittedName>
</protein>